<reference evidence="6 7" key="1">
    <citation type="submission" date="2016-04" db="EMBL/GenBank/DDBJ databases">
        <title>First whole genome shotgun sequence of the bacterium Enteractinococcus sp. strain UASWS1574.</title>
        <authorList>
            <person name="Crovadore J."/>
            <person name="Chablais R."/>
            <person name="Lefort F."/>
        </authorList>
    </citation>
    <scope>NUCLEOTIDE SEQUENCE [LARGE SCALE GENOMIC DNA]</scope>
    <source>
        <strain evidence="6 7">UASWS1574</strain>
    </source>
</reference>
<dbReference type="PROSITE" id="PS00105">
    <property type="entry name" value="AA_TRANSFER_CLASS_1"/>
    <property type="match status" value="1"/>
</dbReference>
<dbReference type="Proteomes" id="UP000078292">
    <property type="component" value="Unassembled WGS sequence"/>
</dbReference>
<comment type="similarity">
    <text evidence="4">Belongs to the class-I pyridoxal-phosphate-dependent aminotransferase family.</text>
</comment>
<dbReference type="InterPro" id="IPR004839">
    <property type="entry name" value="Aminotransferase_I/II_large"/>
</dbReference>
<dbReference type="PANTHER" id="PTHR42832:SF3">
    <property type="entry name" value="L-GLUTAMINE--4-(METHYLSULFANYL)-2-OXOBUTANOATE AMINOTRANSFERASE"/>
    <property type="match status" value="1"/>
</dbReference>
<dbReference type="GO" id="GO:0008483">
    <property type="term" value="F:transaminase activity"/>
    <property type="evidence" value="ECO:0007669"/>
    <property type="project" value="UniProtKB-KW"/>
</dbReference>
<dbReference type="GO" id="GO:0030170">
    <property type="term" value="F:pyridoxal phosphate binding"/>
    <property type="evidence" value="ECO:0007669"/>
    <property type="project" value="InterPro"/>
</dbReference>
<dbReference type="Gene3D" id="3.40.640.10">
    <property type="entry name" value="Type I PLP-dependent aspartate aminotransferase-like (Major domain)"/>
    <property type="match status" value="1"/>
</dbReference>
<dbReference type="InterPro" id="IPR050881">
    <property type="entry name" value="LL-DAP_aminotransferase"/>
</dbReference>
<gene>
    <name evidence="6" type="ORF">A6F49_16540</name>
</gene>
<dbReference type="NCBIfam" id="TIGR03539">
    <property type="entry name" value="DapC_actino"/>
    <property type="match status" value="1"/>
</dbReference>
<accession>A0A1B7LWP0</accession>
<dbReference type="OrthoDB" id="9813612at2"/>
<feature type="domain" description="Aminotransferase class I/classII large" evidence="5">
    <location>
        <begin position="26"/>
        <end position="373"/>
    </location>
</feature>
<keyword evidence="3 4" id="KW-0808">Transferase</keyword>
<dbReference type="InterPro" id="IPR019880">
    <property type="entry name" value="OxyQ"/>
</dbReference>
<evidence type="ECO:0000256" key="4">
    <source>
        <dbReference type="RuleBase" id="RU000481"/>
    </source>
</evidence>
<dbReference type="Pfam" id="PF00155">
    <property type="entry name" value="Aminotran_1_2"/>
    <property type="match status" value="1"/>
</dbReference>
<evidence type="ECO:0000256" key="2">
    <source>
        <dbReference type="ARBA" id="ARBA00022576"/>
    </source>
</evidence>
<dbReference type="EMBL" id="LXEY01000022">
    <property type="protein sequence ID" value="OAV59450.1"/>
    <property type="molecule type" value="Genomic_DNA"/>
</dbReference>
<evidence type="ECO:0000313" key="7">
    <source>
        <dbReference type="Proteomes" id="UP000078292"/>
    </source>
</evidence>
<organism evidence="6 7">
    <name type="scientific">Enteractinococcus helveticum</name>
    <dbReference type="NCBI Taxonomy" id="1837282"/>
    <lineage>
        <taxon>Bacteria</taxon>
        <taxon>Bacillati</taxon>
        <taxon>Actinomycetota</taxon>
        <taxon>Actinomycetes</taxon>
        <taxon>Micrococcales</taxon>
        <taxon>Micrococcaceae</taxon>
    </lineage>
</organism>
<keyword evidence="2 4" id="KW-0032">Aminotransferase</keyword>
<dbReference type="InterPro" id="IPR015422">
    <property type="entry name" value="PyrdxlP-dep_Trfase_small"/>
</dbReference>
<dbReference type="InterPro" id="IPR015424">
    <property type="entry name" value="PyrdxlP-dep_Trfase"/>
</dbReference>
<comment type="caution">
    <text evidence="6">The sequence shown here is derived from an EMBL/GenBank/DDBJ whole genome shotgun (WGS) entry which is preliminary data.</text>
</comment>
<dbReference type="RefSeq" id="WP_043058613.1">
    <property type="nucleotide sequence ID" value="NZ_LXEY01000022.1"/>
</dbReference>
<dbReference type="InterPro" id="IPR004838">
    <property type="entry name" value="NHTrfase_class1_PyrdxlP-BS"/>
</dbReference>
<dbReference type="InterPro" id="IPR015421">
    <property type="entry name" value="PyrdxlP-dep_Trfase_major"/>
</dbReference>
<evidence type="ECO:0000256" key="1">
    <source>
        <dbReference type="ARBA" id="ARBA00001933"/>
    </source>
</evidence>
<dbReference type="SUPFAM" id="SSF53383">
    <property type="entry name" value="PLP-dependent transferases"/>
    <property type="match status" value="1"/>
</dbReference>
<proteinExistence type="inferred from homology"/>
<name>A0A1B7LWP0_9MICC</name>
<dbReference type="Gene3D" id="3.90.1150.10">
    <property type="entry name" value="Aspartate Aminotransferase, domain 1"/>
    <property type="match status" value="1"/>
</dbReference>
<evidence type="ECO:0000256" key="3">
    <source>
        <dbReference type="ARBA" id="ARBA00022679"/>
    </source>
</evidence>
<dbReference type="PANTHER" id="PTHR42832">
    <property type="entry name" value="AMINO ACID AMINOTRANSFERASE"/>
    <property type="match status" value="1"/>
</dbReference>
<protein>
    <recommendedName>
        <fullName evidence="4">Aminotransferase</fullName>
        <ecNumber evidence="4">2.6.1.-</ecNumber>
    </recommendedName>
</protein>
<keyword evidence="7" id="KW-1185">Reference proteome</keyword>
<evidence type="ECO:0000313" key="6">
    <source>
        <dbReference type="EMBL" id="OAV59450.1"/>
    </source>
</evidence>
<dbReference type="CDD" id="cd00609">
    <property type="entry name" value="AAT_like"/>
    <property type="match status" value="1"/>
</dbReference>
<comment type="cofactor">
    <cofactor evidence="1 4">
        <name>pyridoxal 5'-phosphate</name>
        <dbReference type="ChEBI" id="CHEBI:597326"/>
    </cofactor>
</comment>
<dbReference type="AlphaFoldDB" id="A0A1B7LWP0"/>
<evidence type="ECO:0000259" key="5">
    <source>
        <dbReference type="Pfam" id="PF00155"/>
    </source>
</evidence>
<dbReference type="STRING" id="1837282.A6F49_16540"/>
<sequence length="377" mass="40407">MLDLPEYPWQLLAPYKATAQAHPDGLVDLSIGAPVDPTPDVIQHALRSATNWPGYPGASGTNELRDAIAQWYQRRRSVKNLTRDNVAATVGSKEFIAWLPLLLGLGPGDVIVYPTVAYPTYDIGAKIVGATSVTADSLAGLDDETRDKIKLVWVNSPANPTGIVQEASALRAVVNDARGLGAVVASDECYAELGWGRWETELIPSILHPQVAGEDFTGLLSVYSLSKQSNMAGYRAAFVAGDTKLIAALINLRSHTGMVVPGPIQQATIAALADEAHVAEQKARYRARREKLVTAIEAAGLVIDHSQAGLYLWVRDPTVTNPTADDSWELVDRFAKAGMLVGPGVFYSSAGNGYIRISITATDQDVDQAVPRLRAGL</sequence>
<dbReference type="EC" id="2.6.1.-" evidence="4"/>